<evidence type="ECO:0000313" key="9">
    <source>
        <dbReference type="Proteomes" id="UP000261520"/>
    </source>
</evidence>
<dbReference type="Ensembl" id="ENSPMGT00000017791.1">
    <property type="protein sequence ID" value="ENSPMGP00000016662.1"/>
    <property type="gene ID" value="ENSPMGG00000013660.1"/>
</dbReference>
<dbReference type="InterPro" id="IPR051415">
    <property type="entry name" value="LAAT-1"/>
</dbReference>
<dbReference type="PANTHER" id="PTHR16201">
    <property type="entry name" value="SEVEN TRANSMEMBRANE PROTEIN 1-RELATED"/>
    <property type="match status" value="1"/>
</dbReference>
<keyword evidence="7" id="KW-0732">Signal</keyword>
<protein>
    <recommendedName>
        <fullName evidence="10">Solute carrier family 66 member 1</fullName>
    </recommendedName>
</protein>
<evidence type="ECO:0000256" key="4">
    <source>
        <dbReference type="ARBA" id="ARBA00023136"/>
    </source>
</evidence>
<feature type="transmembrane region" description="Helical" evidence="6">
    <location>
        <begin position="87"/>
        <end position="107"/>
    </location>
</feature>
<dbReference type="Pfam" id="PF04193">
    <property type="entry name" value="PQ-loop"/>
    <property type="match status" value="1"/>
</dbReference>
<accession>A0A3B4AHT6</accession>
<keyword evidence="4 6" id="KW-0472">Membrane</keyword>
<evidence type="ECO:0000256" key="1">
    <source>
        <dbReference type="ARBA" id="ARBA00004141"/>
    </source>
</evidence>
<keyword evidence="2 6" id="KW-0812">Transmembrane</keyword>
<organism evidence="8 9">
    <name type="scientific">Periophthalmus magnuspinnatus</name>
    <dbReference type="NCBI Taxonomy" id="409849"/>
    <lineage>
        <taxon>Eukaryota</taxon>
        <taxon>Metazoa</taxon>
        <taxon>Chordata</taxon>
        <taxon>Craniata</taxon>
        <taxon>Vertebrata</taxon>
        <taxon>Euteleostomi</taxon>
        <taxon>Actinopterygii</taxon>
        <taxon>Neopterygii</taxon>
        <taxon>Teleostei</taxon>
        <taxon>Neoteleostei</taxon>
        <taxon>Acanthomorphata</taxon>
        <taxon>Gobiaria</taxon>
        <taxon>Gobiiformes</taxon>
        <taxon>Gobioidei</taxon>
        <taxon>Gobiidae</taxon>
        <taxon>Oxudercinae</taxon>
        <taxon>Periophthalmus</taxon>
    </lineage>
</organism>
<evidence type="ECO:0008006" key="10">
    <source>
        <dbReference type="Google" id="ProtNLM"/>
    </source>
</evidence>
<feature type="chain" id="PRO_5045706681" description="Solute carrier family 66 member 1" evidence="7">
    <location>
        <begin position="17"/>
        <end position="243"/>
    </location>
</feature>
<dbReference type="InterPro" id="IPR006603">
    <property type="entry name" value="PQ-loop_rpt"/>
</dbReference>
<name>A0A3B4AHT6_9GOBI</name>
<evidence type="ECO:0000313" key="8">
    <source>
        <dbReference type="Ensembl" id="ENSPMGP00000016662.1"/>
    </source>
</evidence>
<comment type="subcellular location">
    <subcellularLocation>
        <location evidence="1">Membrane</location>
        <topology evidence="1">Multi-pass membrane protein</topology>
    </subcellularLocation>
</comment>
<dbReference type="PANTHER" id="PTHR16201:SF36">
    <property type="entry name" value="LYSOSOMAL AMINO ACID TRANSPORTER 1 HOMOLOG"/>
    <property type="match status" value="1"/>
</dbReference>
<evidence type="ECO:0000256" key="2">
    <source>
        <dbReference type="ARBA" id="ARBA00022692"/>
    </source>
</evidence>
<dbReference type="Proteomes" id="UP000261520">
    <property type="component" value="Unplaced"/>
</dbReference>
<proteinExistence type="inferred from homology"/>
<evidence type="ECO:0000256" key="6">
    <source>
        <dbReference type="SAM" id="Phobius"/>
    </source>
</evidence>
<evidence type="ECO:0000256" key="3">
    <source>
        <dbReference type="ARBA" id="ARBA00022989"/>
    </source>
</evidence>
<keyword evidence="9" id="KW-1185">Reference proteome</keyword>
<feature type="transmembrane region" description="Helical" evidence="6">
    <location>
        <begin position="119"/>
        <end position="136"/>
    </location>
</feature>
<keyword evidence="3 6" id="KW-1133">Transmembrane helix</keyword>
<reference evidence="8" key="2">
    <citation type="submission" date="2025-09" db="UniProtKB">
        <authorList>
            <consortium name="Ensembl"/>
        </authorList>
    </citation>
    <scope>IDENTIFICATION</scope>
</reference>
<dbReference type="SMART" id="SM00679">
    <property type="entry name" value="CTNS"/>
    <property type="match status" value="1"/>
</dbReference>
<dbReference type="Gene3D" id="1.20.1280.290">
    <property type="match status" value="1"/>
</dbReference>
<reference evidence="8" key="1">
    <citation type="submission" date="2025-08" db="UniProtKB">
        <authorList>
            <consortium name="Ensembl"/>
        </authorList>
    </citation>
    <scope>IDENTIFICATION</scope>
</reference>
<evidence type="ECO:0000256" key="7">
    <source>
        <dbReference type="SAM" id="SignalP"/>
    </source>
</evidence>
<comment type="similarity">
    <text evidence="5">Belongs to the laat-1 family.</text>
</comment>
<dbReference type="GO" id="GO:0016020">
    <property type="term" value="C:membrane"/>
    <property type="evidence" value="ECO:0007669"/>
    <property type="project" value="UniProtKB-SubCell"/>
</dbReference>
<feature type="transmembrane region" description="Helical" evidence="6">
    <location>
        <begin position="54"/>
        <end position="75"/>
    </location>
</feature>
<evidence type="ECO:0000256" key="5">
    <source>
        <dbReference type="ARBA" id="ARBA00038039"/>
    </source>
</evidence>
<dbReference type="AlphaFoldDB" id="A0A3B4AHT6"/>
<sequence>MSLSLFLAMSTETVLTHVAPAWTSSGNFTTLCPNGTKWVWDIIGECADDERDMASIYLGLLSILCFMVSSFPQYYQSCKTGNMDSALSIWFLLLWLGGDTCNLVGSYLADQLPLQTYTAVYYVTADLIMLGMYTYYKLRNKTHDHRTIVHVVGVACVIGLSGNFFHVPSLDTKQGVDVSVVRSRTLLTVSESGLVRVSDLTQTPKKGQLTRLTYLCTQCPLPPGRLYVLHKPIEVLLSQHFQS</sequence>
<feature type="signal peptide" evidence="7">
    <location>
        <begin position="1"/>
        <end position="16"/>
    </location>
</feature>
<dbReference type="GO" id="GO:0015174">
    <property type="term" value="F:basic amino acid transmembrane transporter activity"/>
    <property type="evidence" value="ECO:0007669"/>
    <property type="project" value="TreeGrafter"/>
</dbReference>
<feature type="transmembrane region" description="Helical" evidence="6">
    <location>
        <begin position="148"/>
        <end position="167"/>
    </location>
</feature>